<accession>A0A941D2H8</accession>
<protein>
    <submittedName>
        <fullName evidence="4">Response regulator</fullName>
    </submittedName>
</protein>
<dbReference type="InterPro" id="IPR011006">
    <property type="entry name" value="CheY-like_superfamily"/>
</dbReference>
<organism evidence="4 5">
    <name type="scientific">Phenylobacterium glaciei</name>
    <dbReference type="NCBI Taxonomy" id="2803784"/>
    <lineage>
        <taxon>Bacteria</taxon>
        <taxon>Pseudomonadati</taxon>
        <taxon>Pseudomonadota</taxon>
        <taxon>Alphaproteobacteria</taxon>
        <taxon>Caulobacterales</taxon>
        <taxon>Caulobacteraceae</taxon>
        <taxon>Phenylobacterium</taxon>
    </lineage>
</organism>
<dbReference type="SMART" id="SM00448">
    <property type="entry name" value="REC"/>
    <property type="match status" value="1"/>
</dbReference>
<dbReference type="Proteomes" id="UP000622580">
    <property type="component" value="Unassembled WGS sequence"/>
</dbReference>
<dbReference type="PANTHER" id="PTHR44591:SF3">
    <property type="entry name" value="RESPONSE REGULATORY DOMAIN-CONTAINING PROTEIN"/>
    <property type="match status" value="1"/>
</dbReference>
<proteinExistence type="predicted"/>
<evidence type="ECO:0000256" key="2">
    <source>
        <dbReference type="PROSITE-ProRule" id="PRU00169"/>
    </source>
</evidence>
<keyword evidence="1 2" id="KW-0597">Phosphoprotein</keyword>
<dbReference type="InterPro" id="IPR001789">
    <property type="entry name" value="Sig_transdc_resp-reg_receiver"/>
</dbReference>
<name>A0A941D2H8_9CAUL</name>
<dbReference type="Gene3D" id="3.40.50.2300">
    <property type="match status" value="1"/>
</dbReference>
<dbReference type="EMBL" id="JAGSGD010000001">
    <property type="protein sequence ID" value="MBR7620697.1"/>
    <property type="molecule type" value="Genomic_DNA"/>
</dbReference>
<dbReference type="PROSITE" id="PS50110">
    <property type="entry name" value="RESPONSE_REGULATORY"/>
    <property type="match status" value="1"/>
</dbReference>
<evidence type="ECO:0000313" key="5">
    <source>
        <dbReference type="Proteomes" id="UP000622580"/>
    </source>
</evidence>
<evidence type="ECO:0000259" key="3">
    <source>
        <dbReference type="PROSITE" id="PS50110"/>
    </source>
</evidence>
<evidence type="ECO:0000256" key="1">
    <source>
        <dbReference type="ARBA" id="ARBA00022553"/>
    </source>
</evidence>
<sequence>MKFDMRILYVDDDDLIRDLVGIFLNRDPGFQSHMAASGEAALACLETFVPDVVLLDVSMPEMDGPEVLRRLRLVSGHSRTPVIFMTARALTDERQRLMALGAVGVIMKPFDPISLSRDIRAMVGALPGG</sequence>
<feature type="domain" description="Response regulatory" evidence="3">
    <location>
        <begin position="6"/>
        <end position="123"/>
    </location>
</feature>
<feature type="modified residue" description="4-aspartylphosphate" evidence="2">
    <location>
        <position position="56"/>
    </location>
</feature>
<dbReference type="GO" id="GO:0000160">
    <property type="term" value="P:phosphorelay signal transduction system"/>
    <property type="evidence" value="ECO:0007669"/>
    <property type="project" value="InterPro"/>
</dbReference>
<reference evidence="4" key="1">
    <citation type="submission" date="2021-04" db="EMBL/GenBank/DDBJ databases">
        <title>Draft genome assembly of strain Phenylobacterium sp. 20VBR1 using MiniION and Illumina platforms.</title>
        <authorList>
            <person name="Thomas F.A."/>
            <person name="Krishnan K.P."/>
            <person name="Sinha R.K."/>
        </authorList>
    </citation>
    <scope>NUCLEOTIDE SEQUENCE</scope>
    <source>
        <strain evidence="4">20VBR1</strain>
    </source>
</reference>
<dbReference type="SUPFAM" id="SSF52172">
    <property type="entry name" value="CheY-like"/>
    <property type="match status" value="1"/>
</dbReference>
<dbReference type="PANTHER" id="PTHR44591">
    <property type="entry name" value="STRESS RESPONSE REGULATOR PROTEIN 1"/>
    <property type="match status" value="1"/>
</dbReference>
<comment type="caution">
    <text evidence="4">The sequence shown here is derived from an EMBL/GenBank/DDBJ whole genome shotgun (WGS) entry which is preliminary data.</text>
</comment>
<gene>
    <name evidence="4" type="ORF">JKL49_14990</name>
</gene>
<dbReference type="InterPro" id="IPR050595">
    <property type="entry name" value="Bact_response_regulator"/>
</dbReference>
<dbReference type="Pfam" id="PF00072">
    <property type="entry name" value="Response_reg"/>
    <property type="match status" value="1"/>
</dbReference>
<dbReference type="AlphaFoldDB" id="A0A941D2H8"/>
<keyword evidence="5" id="KW-1185">Reference proteome</keyword>
<evidence type="ECO:0000313" key="4">
    <source>
        <dbReference type="EMBL" id="MBR7620697.1"/>
    </source>
</evidence>
<dbReference type="RefSeq" id="WP_215341424.1">
    <property type="nucleotide sequence ID" value="NZ_JAGSGD010000001.1"/>
</dbReference>